<evidence type="ECO:0000313" key="18">
    <source>
        <dbReference type="EMBL" id="KAJ6223457.1"/>
    </source>
</evidence>
<dbReference type="SUPFAM" id="SSF90123">
    <property type="entry name" value="ABC transporter transmembrane region"/>
    <property type="match status" value="2"/>
</dbReference>
<comment type="caution">
    <text evidence="18">The sequence shown here is derived from an EMBL/GenBank/DDBJ whole genome shotgun (WGS) entry which is preliminary data.</text>
</comment>
<dbReference type="FunFam" id="3.40.50.300:FF:000604">
    <property type="entry name" value="ABC transporter B family member 28"/>
    <property type="match status" value="1"/>
</dbReference>
<evidence type="ECO:0000259" key="17">
    <source>
        <dbReference type="PROSITE" id="PS50929"/>
    </source>
</evidence>
<keyword evidence="12" id="KW-0325">Glycoprotein</keyword>
<organism evidence="18 19">
    <name type="scientific">Blomia tropicalis</name>
    <name type="common">Mite</name>
    <dbReference type="NCBI Taxonomy" id="40697"/>
    <lineage>
        <taxon>Eukaryota</taxon>
        <taxon>Metazoa</taxon>
        <taxon>Ecdysozoa</taxon>
        <taxon>Arthropoda</taxon>
        <taxon>Chelicerata</taxon>
        <taxon>Arachnida</taxon>
        <taxon>Acari</taxon>
        <taxon>Acariformes</taxon>
        <taxon>Sarcoptiformes</taxon>
        <taxon>Astigmata</taxon>
        <taxon>Glycyphagoidea</taxon>
        <taxon>Echimyopodidae</taxon>
        <taxon>Blomia</taxon>
    </lineage>
</organism>
<keyword evidence="6" id="KW-0677">Repeat</keyword>
<reference evidence="18" key="1">
    <citation type="submission" date="2022-12" db="EMBL/GenBank/DDBJ databases">
        <title>Genome assemblies of Blomia tropicalis.</title>
        <authorList>
            <person name="Cui Y."/>
        </authorList>
    </citation>
    <scope>NUCLEOTIDE SEQUENCE</scope>
    <source>
        <tissue evidence="18">Adult mites</tissue>
    </source>
</reference>
<evidence type="ECO:0000256" key="15">
    <source>
        <dbReference type="SAM" id="SignalP"/>
    </source>
</evidence>
<feature type="transmembrane region" description="Helical" evidence="14">
    <location>
        <begin position="311"/>
        <end position="333"/>
    </location>
</feature>
<dbReference type="OMA" id="IGMAAPY"/>
<feature type="transmembrane region" description="Helical" evidence="14">
    <location>
        <begin position="940"/>
        <end position="960"/>
    </location>
</feature>
<dbReference type="GO" id="GO:0005743">
    <property type="term" value="C:mitochondrial inner membrane"/>
    <property type="evidence" value="ECO:0007669"/>
    <property type="project" value="TreeGrafter"/>
</dbReference>
<dbReference type="EC" id="7.6.2.2" evidence="3"/>
<feature type="transmembrane region" description="Helical" evidence="14">
    <location>
        <begin position="233"/>
        <end position="252"/>
    </location>
</feature>
<accession>A0A9Q0MFL6</accession>
<dbReference type="GO" id="GO:0090374">
    <property type="term" value="P:oligopeptide export from mitochondrion"/>
    <property type="evidence" value="ECO:0007669"/>
    <property type="project" value="TreeGrafter"/>
</dbReference>
<name>A0A9Q0MFL6_BLOTA</name>
<keyword evidence="10 14" id="KW-1133">Transmembrane helix</keyword>
<dbReference type="InterPro" id="IPR036640">
    <property type="entry name" value="ABC1_TM_sf"/>
</dbReference>
<dbReference type="Pfam" id="PF00005">
    <property type="entry name" value="ABC_tran"/>
    <property type="match status" value="2"/>
</dbReference>
<dbReference type="AlphaFoldDB" id="A0A9Q0MFL6"/>
<evidence type="ECO:0000256" key="6">
    <source>
        <dbReference type="ARBA" id="ARBA00022737"/>
    </source>
</evidence>
<feature type="transmembrane region" description="Helical" evidence="14">
    <location>
        <begin position="353"/>
        <end position="375"/>
    </location>
</feature>
<dbReference type="InterPro" id="IPR011527">
    <property type="entry name" value="ABC1_TM_dom"/>
</dbReference>
<keyword evidence="19" id="KW-1185">Reference proteome</keyword>
<dbReference type="GO" id="GO:0015421">
    <property type="term" value="F:ABC-type oligopeptide transporter activity"/>
    <property type="evidence" value="ECO:0007669"/>
    <property type="project" value="TreeGrafter"/>
</dbReference>
<feature type="transmembrane region" description="Helical" evidence="14">
    <location>
        <begin position="710"/>
        <end position="732"/>
    </location>
</feature>
<feature type="domain" description="ABC transmembrane type-1" evidence="17">
    <location>
        <begin position="1"/>
        <end position="380"/>
    </location>
</feature>
<dbReference type="GO" id="GO:0016887">
    <property type="term" value="F:ATP hydrolysis activity"/>
    <property type="evidence" value="ECO:0007669"/>
    <property type="project" value="InterPro"/>
</dbReference>
<evidence type="ECO:0000256" key="3">
    <source>
        <dbReference type="ARBA" id="ARBA00012191"/>
    </source>
</evidence>
<dbReference type="GO" id="GO:0008559">
    <property type="term" value="F:ABC-type xenobiotic transporter activity"/>
    <property type="evidence" value="ECO:0007669"/>
    <property type="project" value="UniProtKB-EC"/>
</dbReference>
<feature type="signal peptide" evidence="15">
    <location>
        <begin position="1"/>
        <end position="19"/>
    </location>
</feature>
<evidence type="ECO:0000256" key="10">
    <source>
        <dbReference type="ARBA" id="ARBA00022989"/>
    </source>
</evidence>
<dbReference type="SUPFAM" id="SSF52540">
    <property type="entry name" value="P-loop containing nucleoside triphosphate hydrolases"/>
    <property type="match status" value="2"/>
</dbReference>
<evidence type="ECO:0000256" key="4">
    <source>
        <dbReference type="ARBA" id="ARBA00022448"/>
    </source>
</evidence>
<feature type="domain" description="ABC transmembrane type-1" evidence="17">
    <location>
        <begin position="713"/>
        <end position="1000"/>
    </location>
</feature>
<comment type="subcellular location">
    <subcellularLocation>
        <location evidence="1">Membrane</location>
        <topology evidence="1">Multi-pass membrane protein</topology>
    </subcellularLocation>
</comment>
<dbReference type="InterPro" id="IPR003439">
    <property type="entry name" value="ABC_transporter-like_ATP-bd"/>
</dbReference>
<gene>
    <name evidence="18" type="ORF">RDWZM_002002</name>
</gene>
<dbReference type="InterPro" id="IPR027417">
    <property type="entry name" value="P-loop_NTPase"/>
</dbReference>
<dbReference type="InterPro" id="IPR039421">
    <property type="entry name" value="Type_1_exporter"/>
</dbReference>
<dbReference type="FunFam" id="1.20.1560.10:FF:000009">
    <property type="entry name" value="ABC transporter B family member 1"/>
    <property type="match status" value="1"/>
</dbReference>
<dbReference type="FunFam" id="3.40.50.300:FF:000479">
    <property type="entry name" value="Multidrug resistance protein 1A"/>
    <property type="match status" value="1"/>
</dbReference>
<dbReference type="PANTHER" id="PTHR43394:SF27">
    <property type="entry name" value="ATP-DEPENDENT TRANSLOCASE ABCB1-LIKE"/>
    <property type="match status" value="1"/>
</dbReference>
<evidence type="ECO:0000256" key="2">
    <source>
        <dbReference type="ARBA" id="ARBA00007577"/>
    </source>
</evidence>
<feature type="transmembrane region" description="Helical" evidence="14">
    <location>
        <begin position="752"/>
        <end position="772"/>
    </location>
</feature>
<evidence type="ECO:0000256" key="8">
    <source>
        <dbReference type="ARBA" id="ARBA00022840"/>
    </source>
</evidence>
<feature type="chain" id="PRO_5040391479" description="ABC-type xenobiotic transporter" evidence="15">
    <location>
        <begin position="20"/>
        <end position="1190"/>
    </location>
</feature>
<dbReference type="CDD" id="cd18578">
    <property type="entry name" value="ABC_6TM_Pgp_ABCB1_D2_like"/>
    <property type="match status" value="1"/>
</dbReference>
<evidence type="ECO:0000256" key="12">
    <source>
        <dbReference type="ARBA" id="ARBA00023180"/>
    </source>
</evidence>
<dbReference type="CDD" id="cd03249">
    <property type="entry name" value="ABC_MTABC3_MDL1_MDL2"/>
    <property type="match status" value="1"/>
</dbReference>
<keyword evidence="9" id="KW-1278">Translocase</keyword>
<dbReference type="GO" id="GO:0005524">
    <property type="term" value="F:ATP binding"/>
    <property type="evidence" value="ECO:0007669"/>
    <property type="project" value="UniProtKB-KW"/>
</dbReference>
<feature type="domain" description="ABC transporter" evidence="16">
    <location>
        <begin position="415"/>
        <end position="651"/>
    </location>
</feature>
<evidence type="ECO:0000256" key="13">
    <source>
        <dbReference type="ARBA" id="ARBA00034018"/>
    </source>
</evidence>
<dbReference type="EMBL" id="JAPWDV010000001">
    <property type="protein sequence ID" value="KAJ6223457.1"/>
    <property type="molecule type" value="Genomic_DNA"/>
</dbReference>
<comment type="catalytic activity">
    <reaction evidence="13">
        <text>ATP + H2O + xenobioticSide 1 = ADP + phosphate + xenobioticSide 2.</text>
        <dbReference type="EC" id="7.6.2.2"/>
    </reaction>
</comment>
<evidence type="ECO:0000259" key="16">
    <source>
        <dbReference type="PROSITE" id="PS50893"/>
    </source>
</evidence>
<keyword evidence="4" id="KW-0813">Transport</keyword>
<dbReference type="PROSITE" id="PS00211">
    <property type="entry name" value="ABC_TRANSPORTER_1"/>
    <property type="match status" value="2"/>
</dbReference>
<keyword evidence="7" id="KW-0547">Nucleotide-binding</keyword>
<dbReference type="Gene3D" id="1.20.1560.10">
    <property type="entry name" value="ABC transporter type 1, transmembrane domain"/>
    <property type="match status" value="2"/>
</dbReference>
<comment type="similarity">
    <text evidence="2">Belongs to the ABC transporter superfamily. ABCB family. Multidrug resistance exporter (TC 3.A.1.201) subfamily.</text>
</comment>
<evidence type="ECO:0000256" key="14">
    <source>
        <dbReference type="SAM" id="Phobius"/>
    </source>
</evidence>
<keyword evidence="11 14" id="KW-0472">Membrane</keyword>
<dbReference type="CDD" id="cd18577">
    <property type="entry name" value="ABC_6TM_Pgp_ABCB1_D1_like"/>
    <property type="match status" value="1"/>
</dbReference>
<keyword evidence="8" id="KW-0067">ATP-binding</keyword>
<proteinExistence type="inferred from homology"/>
<dbReference type="PROSITE" id="PS50929">
    <property type="entry name" value="ABC_TM1F"/>
    <property type="match status" value="2"/>
</dbReference>
<evidence type="ECO:0000256" key="7">
    <source>
        <dbReference type="ARBA" id="ARBA00022741"/>
    </source>
</evidence>
<evidence type="ECO:0000256" key="5">
    <source>
        <dbReference type="ARBA" id="ARBA00022692"/>
    </source>
</evidence>
<evidence type="ECO:0000256" key="11">
    <source>
        <dbReference type="ARBA" id="ARBA00023136"/>
    </source>
</evidence>
<dbReference type="PROSITE" id="PS50893">
    <property type="entry name" value="ABC_TRANSPORTER_2"/>
    <property type="match status" value="1"/>
</dbReference>
<dbReference type="InterPro" id="IPR003593">
    <property type="entry name" value="AAA+_ATPase"/>
</dbReference>
<dbReference type="Pfam" id="PF00664">
    <property type="entry name" value="ABC_membrane"/>
    <property type="match status" value="2"/>
</dbReference>
<dbReference type="InterPro" id="IPR017871">
    <property type="entry name" value="ABC_transporter-like_CS"/>
</dbReference>
<feature type="transmembrane region" description="Helical" evidence="14">
    <location>
        <begin position="833"/>
        <end position="853"/>
    </location>
</feature>
<dbReference type="SMART" id="SM00382">
    <property type="entry name" value="AAA"/>
    <property type="match status" value="2"/>
</dbReference>
<evidence type="ECO:0000256" key="1">
    <source>
        <dbReference type="ARBA" id="ARBA00004141"/>
    </source>
</evidence>
<protein>
    <recommendedName>
        <fullName evidence="3">ABC-type xenobiotic transporter</fullName>
        <ecNumber evidence="3">7.6.2.2</ecNumber>
    </recommendedName>
</protein>
<feature type="transmembrane region" description="Helical" evidence="14">
    <location>
        <begin position="859"/>
        <end position="879"/>
    </location>
</feature>
<sequence>MIMGCGFPVLVILMGKVTDTFIAYETLRTIAVEPWETSLPKEFQDLIPTRANRSEYYNRFLKNITDVTEYFDEVNNYYQTNFNATYDMTNPEVIRARLAYSIPKMVNLYNDSVFQDGTLYVDNFQSDSGLWCFYMGLTTLGFVICNYFSVSMFAQAAKNQVYQIKLIFFRSIVHQEISWFDTKTSGDFASKITGDLDIIQEGIGDKVSLTILSFCTVLYSLGVAFYYGWELTLVIMAVMPFMGIAFMVIGKIQARYAVTESSAYSKAGAIAEEVIKLVRTVYAFGGQEKEIKRYNENIQPARASGIKRSMFTGMSMGTMWFSIYASYGLAFWYGTRLIIRSIENKDSQYQASTMLIIFFNVLMGTFSMGQTTPYFEAMARARGAAAKIFQIIKQKPSIDSLSNDGVRVKDLKGAVEFRNVIFSYPSRKEIQVLRGLHLDAQPGQTVALVGPSGCGKSTIVQLIQRFYDPDSGDVFIDGMNIKDLNVGSLRDMIGVVGQEPVLFGYSILENIKLGNPDASIEDVFKAAKDANAFDFINRLPNKFNTLVGEGGSQLSGGQKQRIAIARALIRRPKILLLDESTSALDSESESVVQAALDKASIGRTTFVVAHRLSTIRNAHKIVVIDQGRVKEIGSHNELIELKGVYYSMARLQQQDKEVIKSAATEKARRADSRISTNSVGKLDTGKIDDDEQKSSFSMRRLFALVKPDRWLIIAATLSSFIVGLSIPAYSFLFGEILGVLSSLDTEYIRSHVVKYSLLFLGMGIFIGILNFIQTYFYGISSENLTIRLRNDVFRAILRQEIGWFDDKNNSTGALCARLSQDASSVNGATGSRLSVLAQMVSILSAGIVISMYYNWKLGLVVLAFVPILIVGVIVQMRVLMGIHTSKKKVTEEASKIAVEAISNIRTVASLHQELTFWLKYENALSIDFHKSRFEAHIKGITFGLSQGVFNFAYAVALFYGSRLMISDGLEYSNLFKSTEAVIFGTNMIGQAVAFSPDYAKGRMAAISIFRLLDRVPKILVSTIVGNKPKNCTGDIEFREVKFHYPTRPQNKVLKGISFTVNQGQTVALVGSSGCGKSTCTQLLERFYDYDDGEVLLDRNNINDLNIPWLRSNIGIVSQEPILFDKTIKENIEYGDNSRRVDMDEVVRAAQKANIHTFIQSLPEGYDTSVGEKGVQLSGGQKQRIAIARAL</sequence>
<dbReference type="GO" id="GO:0017085">
    <property type="term" value="P:response to insecticide"/>
    <property type="evidence" value="ECO:0007669"/>
    <property type="project" value="UniProtKB-ARBA"/>
</dbReference>
<feature type="transmembrane region" description="Helical" evidence="14">
    <location>
        <begin position="207"/>
        <end position="227"/>
    </location>
</feature>
<keyword evidence="5 14" id="KW-0812">Transmembrane</keyword>
<dbReference type="Gene3D" id="3.40.50.300">
    <property type="entry name" value="P-loop containing nucleotide triphosphate hydrolases"/>
    <property type="match status" value="2"/>
</dbReference>
<evidence type="ECO:0000256" key="9">
    <source>
        <dbReference type="ARBA" id="ARBA00022967"/>
    </source>
</evidence>
<dbReference type="PANTHER" id="PTHR43394">
    <property type="entry name" value="ATP-DEPENDENT PERMEASE MDL1, MITOCHONDRIAL"/>
    <property type="match status" value="1"/>
</dbReference>
<dbReference type="GO" id="GO:0097254">
    <property type="term" value="P:renal tubular secretion"/>
    <property type="evidence" value="ECO:0007669"/>
    <property type="project" value="UniProtKB-ARBA"/>
</dbReference>
<dbReference type="Proteomes" id="UP001142055">
    <property type="component" value="Chromosome 1"/>
</dbReference>
<feature type="transmembrane region" description="Helical" evidence="14">
    <location>
        <begin position="128"/>
        <end position="148"/>
    </location>
</feature>
<keyword evidence="15" id="KW-0732">Signal</keyword>
<evidence type="ECO:0000313" key="19">
    <source>
        <dbReference type="Proteomes" id="UP001142055"/>
    </source>
</evidence>